<protein>
    <submittedName>
        <fullName evidence="2">Uncharacterized protein</fullName>
    </submittedName>
</protein>
<feature type="compositionally biased region" description="Basic residues" evidence="1">
    <location>
        <begin position="277"/>
        <end position="289"/>
    </location>
</feature>
<gene>
    <name evidence="2" type="ORF">C1SCF055_LOCUS4429</name>
</gene>
<feature type="non-terminal residue" evidence="2">
    <location>
        <position position="858"/>
    </location>
</feature>
<evidence type="ECO:0000313" key="4">
    <source>
        <dbReference type="Proteomes" id="UP001152797"/>
    </source>
</evidence>
<dbReference type="EMBL" id="CAMXCT020000250">
    <property type="protein sequence ID" value="CAL1129557.1"/>
    <property type="molecule type" value="Genomic_DNA"/>
</dbReference>
<accession>A0A9P1BMT0</accession>
<evidence type="ECO:0000313" key="3">
    <source>
        <dbReference type="EMBL" id="CAL4763494.1"/>
    </source>
</evidence>
<dbReference type="EMBL" id="CAMXCT010000250">
    <property type="protein sequence ID" value="CAI3976182.1"/>
    <property type="molecule type" value="Genomic_DNA"/>
</dbReference>
<comment type="caution">
    <text evidence="2">The sequence shown here is derived from an EMBL/GenBank/DDBJ whole genome shotgun (WGS) entry which is preliminary data.</text>
</comment>
<reference evidence="3 4" key="2">
    <citation type="submission" date="2024-05" db="EMBL/GenBank/DDBJ databases">
        <authorList>
            <person name="Chen Y."/>
            <person name="Shah S."/>
            <person name="Dougan E. K."/>
            <person name="Thang M."/>
            <person name="Chan C."/>
        </authorList>
    </citation>
    <scope>NUCLEOTIDE SEQUENCE [LARGE SCALE GENOMIC DNA]</scope>
</reference>
<feature type="compositionally biased region" description="Basic residues" evidence="1">
    <location>
        <begin position="40"/>
        <end position="50"/>
    </location>
</feature>
<reference evidence="2" key="1">
    <citation type="submission" date="2022-10" db="EMBL/GenBank/DDBJ databases">
        <authorList>
            <person name="Chen Y."/>
            <person name="Dougan E. K."/>
            <person name="Chan C."/>
            <person name="Rhodes N."/>
            <person name="Thang M."/>
        </authorList>
    </citation>
    <scope>NUCLEOTIDE SEQUENCE</scope>
</reference>
<feature type="compositionally biased region" description="Basic and acidic residues" evidence="1">
    <location>
        <begin position="120"/>
        <end position="134"/>
    </location>
</feature>
<dbReference type="Proteomes" id="UP001152797">
    <property type="component" value="Unassembled WGS sequence"/>
</dbReference>
<feature type="region of interest" description="Disordered" evidence="1">
    <location>
        <begin position="1"/>
        <end position="140"/>
    </location>
</feature>
<feature type="compositionally biased region" description="Low complexity" evidence="1">
    <location>
        <begin position="374"/>
        <end position="385"/>
    </location>
</feature>
<name>A0A9P1BMT0_9DINO</name>
<dbReference type="EMBL" id="CAMXCT030000250">
    <property type="protein sequence ID" value="CAL4763494.1"/>
    <property type="molecule type" value="Genomic_DNA"/>
</dbReference>
<dbReference type="AlphaFoldDB" id="A0A9P1BMT0"/>
<keyword evidence="4" id="KW-1185">Reference proteome</keyword>
<feature type="compositionally biased region" description="Basic and acidic residues" evidence="1">
    <location>
        <begin position="73"/>
        <end position="86"/>
    </location>
</feature>
<evidence type="ECO:0000313" key="2">
    <source>
        <dbReference type="EMBL" id="CAI3976182.1"/>
    </source>
</evidence>
<evidence type="ECO:0000256" key="1">
    <source>
        <dbReference type="SAM" id="MobiDB-lite"/>
    </source>
</evidence>
<feature type="non-terminal residue" evidence="2">
    <location>
        <position position="1"/>
    </location>
</feature>
<dbReference type="OrthoDB" id="425103at2759"/>
<feature type="region of interest" description="Disordered" evidence="1">
    <location>
        <begin position="359"/>
        <end position="387"/>
    </location>
</feature>
<proteinExistence type="predicted"/>
<feature type="compositionally biased region" description="Basic and acidic residues" evidence="1">
    <location>
        <begin position="260"/>
        <end position="271"/>
    </location>
</feature>
<organism evidence="2">
    <name type="scientific">Cladocopium goreaui</name>
    <dbReference type="NCBI Taxonomy" id="2562237"/>
    <lineage>
        <taxon>Eukaryota</taxon>
        <taxon>Sar</taxon>
        <taxon>Alveolata</taxon>
        <taxon>Dinophyceae</taxon>
        <taxon>Suessiales</taxon>
        <taxon>Symbiodiniaceae</taxon>
        <taxon>Cladocopium</taxon>
    </lineage>
</organism>
<sequence length="858" mass="94710">EGEERDIAAGVPEKRGQELTQTPQGGKGRGKEPQANEAQKKKKKKNKGLKRPLWWAAKKVNGKGRGQVNSEEAPPKETASEPEDPRAPVTISFHLPPAPSLEEKEPLLPPDQTDQPVSLDKSEAEKALTEKRNSWADATEDERGEIVGRLEEVHQDAEGVWYGMTVQGTNFSSLRAWRLAHPGPGNYLYVCYRDTPAEQRLRLGGVAYALKAKRINTINMDWGKNCEDTQNAPSGLPEVETEALQELARRAGAPPPPLPQEEKKENKKRESSSSSSSRRKKKSKRRGQQRLKTELLAVKKKLVVELMPVLQAAKRQRTLQQAFGNGGGGGAGAHPMMMMGIFLERQLMGEKRQPVVSLGLGQTQLHRLKKDDSSSSGETDSSGGDLATDHRLRVVARRLPGYLTRRAAKDASTLLAQSTVGEETTVFGIFRRYYRQVLQTKTSSRPMLREMATLRSALDKIVDGSILEVADLLSQRLKSLEMIASGSDPMVATEVELLTRELQGLASEAESRYAHKEFQAGVKLNRALKGEQGHDACLLNNDARPDDSRTEKKLSDLRQKLSYLKKESSQGTSMDGIFPIPLPPGKWTLGGEKHEEWGEGIIRSLNWLATGSFAVGKGVPTRWANVDESLPKAGVAGIVPAADLCTGGMRDFILDPERWLKPESQRAWIRPPRVMIPYEAGKPSLTELLQEEYLTMKVPRNEKKAVVNATAAEVQGAWIDGQSGVCSAKSSTVAKYLLGMLDVIQKRRASKKQLQMLAGGLVYLFSFRRCLMSCLNDIWKFIVGCQDDRKLALVRGELPDNDPEGGIVVISAFDGVGSLRLALDLLNAPVAGYIAIERNPQARCHFVFLILAPRMDPR</sequence>
<feature type="region of interest" description="Disordered" evidence="1">
    <location>
        <begin position="250"/>
        <end position="292"/>
    </location>
</feature>